<evidence type="ECO:0000313" key="2">
    <source>
        <dbReference type="EMBL" id="TGD68694.1"/>
    </source>
</evidence>
<dbReference type="GO" id="GO:0008962">
    <property type="term" value="F:phosphatidylglycerophosphatase activity"/>
    <property type="evidence" value="ECO:0007669"/>
    <property type="project" value="UniProtKB-EC"/>
</dbReference>
<keyword evidence="3" id="KW-1185">Reference proteome</keyword>
<protein>
    <submittedName>
        <fullName evidence="2">Phosphatidylglycerophosphatase A</fullName>
        <ecNumber evidence="2">3.1.3.27</ecNumber>
    </submittedName>
</protein>
<dbReference type="EC" id="3.1.3.27" evidence="2"/>
<keyword evidence="1" id="KW-0472">Membrane</keyword>
<feature type="transmembrane region" description="Helical" evidence="1">
    <location>
        <begin position="7"/>
        <end position="27"/>
    </location>
</feature>
<organism evidence="2 3">
    <name type="scientific">Salmonella enterica subsp. enterica serovar Poona</name>
    <dbReference type="NCBI Taxonomy" id="436295"/>
    <lineage>
        <taxon>Bacteria</taxon>
        <taxon>Pseudomonadati</taxon>
        <taxon>Pseudomonadota</taxon>
        <taxon>Gammaproteobacteria</taxon>
        <taxon>Enterobacterales</taxon>
        <taxon>Enterobacteriaceae</taxon>
        <taxon>Salmonella</taxon>
    </lineage>
</organism>
<evidence type="ECO:0000256" key="1">
    <source>
        <dbReference type="SAM" id="Phobius"/>
    </source>
</evidence>
<sequence length="32" mass="3267">RGMGIMLDASVAGVLAAGILNLIGHHWPLGII</sequence>
<keyword evidence="2" id="KW-0378">Hydrolase</keyword>
<dbReference type="AlphaFoldDB" id="A0A4Z0LRP5"/>
<comment type="caution">
    <text evidence="2">The sequence shown here is derived from an EMBL/GenBank/DDBJ whole genome shotgun (WGS) entry which is preliminary data.</text>
</comment>
<dbReference type="Proteomes" id="UP000298196">
    <property type="component" value="Unassembled WGS sequence"/>
</dbReference>
<dbReference type="EMBL" id="PYKI01001729">
    <property type="protein sequence ID" value="TGD68694.1"/>
    <property type="molecule type" value="Genomic_DNA"/>
</dbReference>
<keyword evidence="1" id="KW-1133">Transmembrane helix</keyword>
<accession>A0A4Z0LRP5</accession>
<keyword evidence="1" id="KW-0812">Transmembrane</keyword>
<evidence type="ECO:0000313" key="3">
    <source>
        <dbReference type="Proteomes" id="UP000298196"/>
    </source>
</evidence>
<gene>
    <name evidence="2" type="ORF">C9F07_16510</name>
</gene>
<feature type="non-terminal residue" evidence="2">
    <location>
        <position position="1"/>
    </location>
</feature>
<reference evidence="2 3" key="1">
    <citation type="submission" date="2018-03" db="EMBL/GenBank/DDBJ databases">
        <title>Non-Typhoidal Salmonella genome sequencing and assembly.</title>
        <authorList>
            <person name="Matchawe C."/>
        </authorList>
    </citation>
    <scope>NUCLEOTIDE SEQUENCE [LARGE SCALE GENOMIC DNA]</scope>
    <source>
        <strain evidence="2 3">22sa</strain>
    </source>
</reference>
<proteinExistence type="predicted"/>
<name>A0A4Z0LRP5_SALET</name>